<dbReference type="SUPFAM" id="SSF81296">
    <property type="entry name" value="E set domains"/>
    <property type="match status" value="1"/>
</dbReference>
<proteinExistence type="predicted"/>
<name>A0A1W5DA47_9LECA</name>
<evidence type="ECO:0000256" key="1">
    <source>
        <dbReference type="ARBA" id="ARBA00016056"/>
    </source>
</evidence>
<evidence type="ECO:0000313" key="5">
    <source>
        <dbReference type="Proteomes" id="UP000192927"/>
    </source>
</evidence>
<dbReference type="InterPro" id="IPR003172">
    <property type="entry name" value="ML_dom"/>
</dbReference>
<reference evidence="5" key="1">
    <citation type="submission" date="2017-03" db="EMBL/GenBank/DDBJ databases">
        <authorList>
            <person name="Sharma R."/>
            <person name="Thines M."/>
        </authorList>
    </citation>
    <scope>NUCLEOTIDE SEQUENCE [LARGE SCALE GENOMIC DNA]</scope>
</reference>
<dbReference type="EMBL" id="FWEW01003599">
    <property type="protein sequence ID" value="SLM39911.1"/>
    <property type="molecule type" value="Genomic_DNA"/>
</dbReference>
<dbReference type="InterPro" id="IPR014756">
    <property type="entry name" value="Ig_E-set"/>
</dbReference>
<accession>A0A1W5DA47</accession>
<organism evidence="4 5">
    <name type="scientific">Lasallia pustulata</name>
    <dbReference type="NCBI Taxonomy" id="136370"/>
    <lineage>
        <taxon>Eukaryota</taxon>
        <taxon>Fungi</taxon>
        <taxon>Dikarya</taxon>
        <taxon>Ascomycota</taxon>
        <taxon>Pezizomycotina</taxon>
        <taxon>Lecanoromycetes</taxon>
        <taxon>OSLEUM clade</taxon>
        <taxon>Umbilicariomycetidae</taxon>
        <taxon>Umbilicariales</taxon>
        <taxon>Umbilicariaceae</taxon>
        <taxon>Lasallia</taxon>
    </lineage>
</organism>
<dbReference type="AlphaFoldDB" id="A0A1W5DA47"/>
<feature type="chain" id="PRO_5012213162" description="Phosphatidylglycerol/phosphatidylinositol transfer protein" evidence="2">
    <location>
        <begin position="25"/>
        <end position="190"/>
    </location>
</feature>
<feature type="domain" description="MD-2-related lipid-recognition" evidence="3">
    <location>
        <begin position="62"/>
        <end position="176"/>
    </location>
</feature>
<keyword evidence="2" id="KW-0732">Signal</keyword>
<evidence type="ECO:0000256" key="2">
    <source>
        <dbReference type="SAM" id="SignalP"/>
    </source>
</evidence>
<protein>
    <recommendedName>
        <fullName evidence="1">Phosphatidylglycerol/phosphatidylinositol transfer protein</fullName>
    </recommendedName>
</protein>
<sequence>MYQLLTAAILSFLIAFTHFTSSFALVNQIQNPLDDAHGLIHSVNSTGTTVPGSSPVRYGRDPLHNLFTISQLDMHPNPCVIESYCSITALGNFTADVASAHLSFKVVTRFDDGREGLMCGEDNFCKWVEVVQNGTKRCPPEKGHARLQWTVMLVGGWIPEANYTITVLVTTPEGETVSDLWTEFEMRYKD</sequence>
<dbReference type="Pfam" id="PF02221">
    <property type="entry name" value="E1_DerP2_DerF2"/>
    <property type="match status" value="1"/>
</dbReference>
<evidence type="ECO:0000259" key="3">
    <source>
        <dbReference type="Pfam" id="PF02221"/>
    </source>
</evidence>
<feature type="signal peptide" evidence="2">
    <location>
        <begin position="1"/>
        <end position="24"/>
    </location>
</feature>
<dbReference type="Proteomes" id="UP000192927">
    <property type="component" value="Unassembled WGS sequence"/>
</dbReference>
<keyword evidence="5" id="KW-1185">Reference proteome</keyword>
<evidence type="ECO:0000313" key="4">
    <source>
        <dbReference type="EMBL" id="SLM39911.1"/>
    </source>
</evidence>